<evidence type="ECO:0000259" key="5">
    <source>
        <dbReference type="PROSITE" id="PS50893"/>
    </source>
</evidence>
<dbReference type="Gene3D" id="3.40.50.300">
    <property type="entry name" value="P-loop containing nucleotide triphosphate hydrolases"/>
    <property type="match status" value="1"/>
</dbReference>
<feature type="domain" description="ABC transporter" evidence="5">
    <location>
        <begin position="7"/>
        <end position="254"/>
    </location>
</feature>
<reference evidence="6 7" key="1">
    <citation type="submission" date="2024-06" db="EMBL/GenBank/DDBJ databases">
        <title>The Natural Products Discovery Center: Release of the First 8490 Sequenced Strains for Exploring Actinobacteria Biosynthetic Diversity.</title>
        <authorList>
            <person name="Kalkreuter E."/>
            <person name="Kautsar S.A."/>
            <person name="Yang D."/>
            <person name="Bader C.D."/>
            <person name="Teijaro C.N."/>
            <person name="Fluegel L."/>
            <person name="Davis C.M."/>
            <person name="Simpson J.R."/>
            <person name="Lauterbach L."/>
            <person name="Steele A.D."/>
            <person name="Gui C."/>
            <person name="Meng S."/>
            <person name="Li G."/>
            <person name="Viehrig K."/>
            <person name="Ye F."/>
            <person name="Su P."/>
            <person name="Kiefer A.F."/>
            <person name="Nichols A."/>
            <person name="Cepeda A.J."/>
            <person name="Yan W."/>
            <person name="Fan B."/>
            <person name="Jiang Y."/>
            <person name="Adhikari A."/>
            <person name="Zheng C.-J."/>
            <person name="Schuster L."/>
            <person name="Cowan T.M."/>
            <person name="Smanski M.J."/>
            <person name="Chevrette M.G."/>
            <person name="De Carvalho L.P.S."/>
            <person name="Shen B."/>
        </authorList>
    </citation>
    <scope>NUCLEOTIDE SEQUENCE [LARGE SCALE GENOMIC DNA]</scope>
    <source>
        <strain evidence="6 7">NPDC019583</strain>
    </source>
</reference>
<dbReference type="InterPro" id="IPR017871">
    <property type="entry name" value="ABC_transporter-like_CS"/>
</dbReference>
<dbReference type="InterPro" id="IPR013563">
    <property type="entry name" value="Oligopep_ABC_C"/>
</dbReference>
<keyword evidence="2" id="KW-0813">Transport</keyword>
<organism evidence="6 7">
    <name type="scientific">Streptomyces olindensis</name>
    <dbReference type="NCBI Taxonomy" id="358823"/>
    <lineage>
        <taxon>Bacteria</taxon>
        <taxon>Bacillati</taxon>
        <taxon>Actinomycetota</taxon>
        <taxon>Actinomycetes</taxon>
        <taxon>Kitasatosporales</taxon>
        <taxon>Streptomycetaceae</taxon>
        <taxon>Streptomyces</taxon>
    </lineage>
</organism>
<dbReference type="Proteomes" id="UP001550603">
    <property type="component" value="Unassembled WGS sequence"/>
</dbReference>
<proteinExistence type="inferred from homology"/>
<evidence type="ECO:0000313" key="6">
    <source>
        <dbReference type="EMBL" id="MEU2268114.1"/>
    </source>
</evidence>
<keyword evidence="7" id="KW-1185">Reference proteome</keyword>
<comment type="similarity">
    <text evidence="1">Belongs to the ABC transporter superfamily.</text>
</comment>
<evidence type="ECO:0000256" key="1">
    <source>
        <dbReference type="ARBA" id="ARBA00005417"/>
    </source>
</evidence>
<evidence type="ECO:0000256" key="2">
    <source>
        <dbReference type="ARBA" id="ARBA00022448"/>
    </source>
</evidence>
<name>A0ABV2XVU4_9ACTN</name>
<gene>
    <name evidence="6" type="ORF">ABZ568_17215</name>
</gene>
<keyword evidence="4 6" id="KW-0067">ATP-binding</keyword>
<sequence>MTGTPVLRLDGLAVRYPSRGFRRPPTTVIEDVSFEVGEAETVALVGESGSGKTTIGKAVLGLTPVSGGRVLLAGRDITRLTGRARRLLSSDLQAIFQNPYGSLNPALPVGRTLAEPLLTSGSTLSRAEVHEHIADLLRRVGLPEDAAGRYPAQFSGGQRQRIAIARAVARRPRVVICDEPTSALDVTTQAAALDLLAELQRTFGCAYLFITHDLAVVKEFAARTLVLQRGRIVEEGPSAEVCERPRHAYTRRLVAAAPVPDPVLQRRRRQERTDMRAATG</sequence>
<protein>
    <submittedName>
        <fullName evidence="6">ATP-binding cassette domain-containing protein</fullName>
    </submittedName>
</protein>
<dbReference type="PROSITE" id="PS50893">
    <property type="entry name" value="ABC_TRANSPORTER_2"/>
    <property type="match status" value="1"/>
</dbReference>
<dbReference type="GO" id="GO:0005524">
    <property type="term" value="F:ATP binding"/>
    <property type="evidence" value="ECO:0007669"/>
    <property type="project" value="UniProtKB-KW"/>
</dbReference>
<evidence type="ECO:0000256" key="4">
    <source>
        <dbReference type="ARBA" id="ARBA00022840"/>
    </source>
</evidence>
<dbReference type="InterPro" id="IPR050319">
    <property type="entry name" value="ABC_transp_ATP-bind"/>
</dbReference>
<dbReference type="InterPro" id="IPR003593">
    <property type="entry name" value="AAA+_ATPase"/>
</dbReference>
<dbReference type="Pfam" id="PF08352">
    <property type="entry name" value="oligo_HPY"/>
    <property type="match status" value="1"/>
</dbReference>
<evidence type="ECO:0000256" key="3">
    <source>
        <dbReference type="ARBA" id="ARBA00022741"/>
    </source>
</evidence>
<dbReference type="RefSeq" id="WP_037768865.1">
    <property type="nucleotide sequence ID" value="NZ_JBEYBN010000021.1"/>
</dbReference>
<dbReference type="Pfam" id="PF00005">
    <property type="entry name" value="ABC_tran"/>
    <property type="match status" value="1"/>
</dbReference>
<dbReference type="InterPro" id="IPR003439">
    <property type="entry name" value="ABC_transporter-like_ATP-bd"/>
</dbReference>
<dbReference type="PROSITE" id="PS00211">
    <property type="entry name" value="ABC_TRANSPORTER_1"/>
    <property type="match status" value="1"/>
</dbReference>
<dbReference type="PANTHER" id="PTHR43776">
    <property type="entry name" value="TRANSPORT ATP-BINDING PROTEIN"/>
    <property type="match status" value="1"/>
</dbReference>
<dbReference type="CDD" id="cd03257">
    <property type="entry name" value="ABC_NikE_OppD_transporters"/>
    <property type="match status" value="1"/>
</dbReference>
<dbReference type="SMART" id="SM00382">
    <property type="entry name" value="AAA"/>
    <property type="match status" value="1"/>
</dbReference>
<dbReference type="InterPro" id="IPR027417">
    <property type="entry name" value="P-loop_NTPase"/>
</dbReference>
<dbReference type="PANTHER" id="PTHR43776:SF7">
    <property type="entry name" value="D,D-DIPEPTIDE TRANSPORT ATP-BINDING PROTEIN DDPF-RELATED"/>
    <property type="match status" value="1"/>
</dbReference>
<evidence type="ECO:0000313" key="7">
    <source>
        <dbReference type="Proteomes" id="UP001550603"/>
    </source>
</evidence>
<dbReference type="EMBL" id="JBEYBN010000021">
    <property type="protein sequence ID" value="MEU2268114.1"/>
    <property type="molecule type" value="Genomic_DNA"/>
</dbReference>
<dbReference type="SUPFAM" id="SSF52540">
    <property type="entry name" value="P-loop containing nucleoside triphosphate hydrolases"/>
    <property type="match status" value="1"/>
</dbReference>
<comment type="caution">
    <text evidence="6">The sequence shown here is derived from an EMBL/GenBank/DDBJ whole genome shotgun (WGS) entry which is preliminary data.</text>
</comment>
<accession>A0ABV2XVU4</accession>
<keyword evidence="3" id="KW-0547">Nucleotide-binding</keyword>